<dbReference type="EMBL" id="OX459120">
    <property type="protein sequence ID" value="CAI9099014.1"/>
    <property type="molecule type" value="Genomic_DNA"/>
</dbReference>
<feature type="signal peptide" evidence="2">
    <location>
        <begin position="1"/>
        <end position="26"/>
    </location>
</feature>
<evidence type="ECO:0000256" key="1">
    <source>
        <dbReference type="SAM" id="MobiDB-lite"/>
    </source>
</evidence>
<feature type="chain" id="PRO_5043707155" evidence="2">
    <location>
        <begin position="27"/>
        <end position="159"/>
    </location>
</feature>
<feature type="compositionally biased region" description="Gly residues" evidence="1">
    <location>
        <begin position="32"/>
        <end position="41"/>
    </location>
</feature>
<feature type="region of interest" description="Disordered" evidence="1">
    <location>
        <begin position="32"/>
        <end position="99"/>
    </location>
</feature>
<name>A0AAV1CTS3_OLDCO</name>
<keyword evidence="4" id="KW-1185">Reference proteome</keyword>
<evidence type="ECO:0000313" key="4">
    <source>
        <dbReference type="Proteomes" id="UP001161247"/>
    </source>
</evidence>
<reference evidence="3" key="1">
    <citation type="submission" date="2023-03" db="EMBL/GenBank/DDBJ databases">
        <authorList>
            <person name="Julca I."/>
        </authorList>
    </citation>
    <scope>NUCLEOTIDE SEQUENCE</scope>
</reference>
<feature type="compositionally biased region" description="Low complexity" evidence="1">
    <location>
        <begin position="53"/>
        <end position="62"/>
    </location>
</feature>
<organism evidence="3 4">
    <name type="scientific">Oldenlandia corymbosa var. corymbosa</name>
    <dbReference type="NCBI Taxonomy" id="529605"/>
    <lineage>
        <taxon>Eukaryota</taxon>
        <taxon>Viridiplantae</taxon>
        <taxon>Streptophyta</taxon>
        <taxon>Embryophyta</taxon>
        <taxon>Tracheophyta</taxon>
        <taxon>Spermatophyta</taxon>
        <taxon>Magnoliopsida</taxon>
        <taxon>eudicotyledons</taxon>
        <taxon>Gunneridae</taxon>
        <taxon>Pentapetalae</taxon>
        <taxon>asterids</taxon>
        <taxon>lamiids</taxon>
        <taxon>Gentianales</taxon>
        <taxon>Rubiaceae</taxon>
        <taxon>Rubioideae</taxon>
        <taxon>Spermacoceae</taxon>
        <taxon>Hedyotis-Oldenlandia complex</taxon>
        <taxon>Oldenlandia</taxon>
    </lineage>
</organism>
<feature type="compositionally biased region" description="Gly residues" evidence="1">
    <location>
        <begin position="90"/>
        <end position="99"/>
    </location>
</feature>
<evidence type="ECO:0000256" key="2">
    <source>
        <dbReference type="SAM" id="SignalP"/>
    </source>
</evidence>
<accession>A0AAV1CTS3</accession>
<evidence type="ECO:0000313" key="3">
    <source>
        <dbReference type="EMBL" id="CAI9099014.1"/>
    </source>
</evidence>
<proteinExistence type="predicted"/>
<dbReference type="Proteomes" id="UP001161247">
    <property type="component" value="Chromosome 3"/>
</dbReference>
<protein>
    <submittedName>
        <fullName evidence="3">OLC1v1035758C1</fullName>
    </submittedName>
</protein>
<sequence length="159" mass="15295">MNPNIVSMFSLAFLFLISTQIWMINAAGGAVQGGGGGGGGRKTADTSSPPPASEGSGSAHGPNWDANWGWGSTPGGGQWSYGAAATRSPGGSGGSGFGFGWGGGGGGGGAVGGFGGVGNWADFLNALGGGGVSDIDPNTDYVDGAGNDNTPNRRLKIAG</sequence>
<keyword evidence="2" id="KW-0732">Signal</keyword>
<dbReference type="AlphaFoldDB" id="A0AAV1CTS3"/>
<gene>
    <name evidence="3" type="ORF">OLC1_LOCUS9107</name>
</gene>